<dbReference type="AlphaFoldDB" id="A0AAD2E3L2"/>
<dbReference type="GO" id="GO:0080044">
    <property type="term" value="F:quercetin 7-O-glucosyltransferase activity"/>
    <property type="evidence" value="ECO:0007669"/>
    <property type="project" value="TreeGrafter"/>
</dbReference>
<gene>
    <name evidence="2" type="ORF">FPE_LOCUS22313</name>
</gene>
<proteinExistence type="inferred from homology"/>
<keyword evidence="3" id="KW-1185">Reference proteome</keyword>
<evidence type="ECO:0008006" key="4">
    <source>
        <dbReference type="Google" id="ProtNLM"/>
    </source>
</evidence>
<sequence length="226" mass="25835">MIQLANILHQKGFNITIIHIKYNCPNLSNYPHFTLHLIPDGLSETDVSTLEFVFLFKLLDDKCVKPFRDCLAQSLSDDPIECIVTDAVCSATSSRRGLPLYERFRNGRTSFGVPTLKVKDIPTIETHDPEEAYQAIENWVEETKKASGLIFYTFNELEEPLWTQDRTSISWLDTQYVSFGSVAEMHEEKLNEVAWGLANSVQPFLWVVRPGLVHGSEWLEILSKEV</sequence>
<evidence type="ECO:0000256" key="1">
    <source>
        <dbReference type="ARBA" id="ARBA00009995"/>
    </source>
</evidence>
<evidence type="ECO:0000313" key="2">
    <source>
        <dbReference type="EMBL" id="CAI9774883.1"/>
    </source>
</evidence>
<evidence type="ECO:0000313" key="3">
    <source>
        <dbReference type="Proteomes" id="UP000834106"/>
    </source>
</evidence>
<protein>
    <recommendedName>
        <fullName evidence="4">UDP-glycosyltransferase</fullName>
    </recommendedName>
</protein>
<dbReference type="EMBL" id="OU503048">
    <property type="protein sequence ID" value="CAI9774883.1"/>
    <property type="molecule type" value="Genomic_DNA"/>
</dbReference>
<comment type="similarity">
    <text evidence="1">Belongs to the UDP-glycosyltransferase family.</text>
</comment>
<name>A0AAD2E3L2_9LAMI</name>
<dbReference type="Gene3D" id="3.40.50.2000">
    <property type="entry name" value="Glycogen Phosphorylase B"/>
    <property type="match status" value="3"/>
</dbReference>
<dbReference type="PANTHER" id="PTHR11926">
    <property type="entry name" value="GLUCOSYL/GLUCURONOSYL TRANSFERASES"/>
    <property type="match status" value="1"/>
</dbReference>
<reference evidence="2" key="1">
    <citation type="submission" date="2023-05" db="EMBL/GenBank/DDBJ databases">
        <authorList>
            <person name="Huff M."/>
        </authorList>
    </citation>
    <scope>NUCLEOTIDE SEQUENCE</scope>
</reference>
<dbReference type="SUPFAM" id="SSF53756">
    <property type="entry name" value="UDP-Glycosyltransferase/glycogen phosphorylase"/>
    <property type="match status" value="1"/>
</dbReference>
<organism evidence="2 3">
    <name type="scientific">Fraxinus pennsylvanica</name>
    <dbReference type="NCBI Taxonomy" id="56036"/>
    <lineage>
        <taxon>Eukaryota</taxon>
        <taxon>Viridiplantae</taxon>
        <taxon>Streptophyta</taxon>
        <taxon>Embryophyta</taxon>
        <taxon>Tracheophyta</taxon>
        <taxon>Spermatophyta</taxon>
        <taxon>Magnoliopsida</taxon>
        <taxon>eudicotyledons</taxon>
        <taxon>Gunneridae</taxon>
        <taxon>Pentapetalae</taxon>
        <taxon>asterids</taxon>
        <taxon>lamiids</taxon>
        <taxon>Lamiales</taxon>
        <taxon>Oleaceae</taxon>
        <taxon>Oleeae</taxon>
        <taxon>Fraxinus</taxon>
    </lineage>
</organism>
<dbReference type="Proteomes" id="UP000834106">
    <property type="component" value="Chromosome 13"/>
</dbReference>
<dbReference type="GO" id="GO:0080043">
    <property type="term" value="F:quercetin 3-O-glucosyltransferase activity"/>
    <property type="evidence" value="ECO:0007669"/>
    <property type="project" value="TreeGrafter"/>
</dbReference>
<accession>A0AAD2E3L2</accession>
<dbReference type="PANTHER" id="PTHR11926:SF1464">
    <property type="entry name" value="UDP-GLYCOSYLTRANSFERASE 76B1-LIKE"/>
    <property type="match status" value="1"/>
</dbReference>